<comment type="caution">
    <text evidence="1">The sequence shown here is derived from an EMBL/GenBank/DDBJ whole genome shotgun (WGS) entry which is preliminary data.</text>
</comment>
<evidence type="ECO:0000313" key="1">
    <source>
        <dbReference type="EMBL" id="KOO50374.1"/>
    </source>
</evidence>
<name>A0A0M0LH43_9BACI</name>
<organism evidence="1 2">
    <name type="scientific">Priestia koreensis</name>
    <dbReference type="NCBI Taxonomy" id="284581"/>
    <lineage>
        <taxon>Bacteria</taxon>
        <taxon>Bacillati</taxon>
        <taxon>Bacillota</taxon>
        <taxon>Bacilli</taxon>
        <taxon>Bacillales</taxon>
        <taxon>Bacillaceae</taxon>
        <taxon>Priestia</taxon>
    </lineage>
</organism>
<dbReference type="AlphaFoldDB" id="A0A0M0LH43"/>
<keyword evidence="2" id="KW-1185">Reference proteome</keyword>
<protein>
    <submittedName>
        <fullName evidence="1">Uncharacterized protein</fullName>
    </submittedName>
</protein>
<accession>A0A0M0LH43</accession>
<dbReference type="EMBL" id="LILC01000002">
    <property type="protein sequence ID" value="KOO50374.1"/>
    <property type="molecule type" value="Genomic_DNA"/>
</dbReference>
<dbReference type="PATRIC" id="fig|284581.3.peg.456"/>
<dbReference type="Proteomes" id="UP000037558">
    <property type="component" value="Unassembled WGS sequence"/>
</dbReference>
<evidence type="ECO:0000313" key="2">
    <source>
        <dbReference type="Proteomes" id="UP000037558"/>
    </source>
</evidence>
<gene>
    <name evidence="1" type="ORF">AMD01_01045</name>
</gene>
<proteinExistence type="predicted"/>
<reference evidence="2" key="1">
    <citation type="submission" date="2015-08" db="EMBL/GenBank/DDBJ databases">
        <title>Fjat-14210 dsm16467.</title>
        <authorList>
            <person name="Liu B."/>
            <person name="Wang J."/>
            <person name="Zhu Y."/>
            <person name="Liu G."/>
            <person name="Chen Q."/>
            <person name="Chen Z."/>
            <person name="Lan J."/>
            <person name="Che J."/>
            <person name="Ge C."/>
            <person name="Shi H."/>
            <person name="Pan Z."/>
            <person name="Liu X."/>
        </authorList>
    </citation>
    <scope>NUCLEOTIDE SEQUENCE [LARGE SCALE GENOMIC DNA]</scope>
    <source>
        <strain evidence="2">DSM 16467</strain>
    </source>
</reference>
<sequence>MHGVVVLLVLLVLDPHASNIPLASMAPILMVVAWNMSVSLHIKKVVPSAISAELKHYCGQGP</sequence>
<dbReference type="STRING" id="284581.AMD01_01045"/>